<dbReference type="Proteomes" id="UP001200271">
    <property type="component" value="Unassembled WGS sequence"/>
</dbReference>
<keyword evidence="2" id="KW-0614">Plasmid</keyword>
<proteinExistence type="predicted"/>
<protein>
    <submittedName>
        <fullName evidence="2">AurD</fullName>
    </submittedName>
    <submittedName>
        <fullName evidence="1">GatB family leaderless bacteriocin</fullName>
    </submittedName>
</protein>
<dbReference type="EMBL" id="JAIUEN010000176">
    <property type="protein sequence ID" value="MCE3363466.1"/>
    <property type="molecule type" value="Genomic_DNA"/>
</dbReference>
<sequence>MGAVIKVGAKVIGWGAASGAGLYGLEKIFKK</sequence>
<dbReference type="NCBIfam" id="NF038165">
    <property type="entry name" value="garvicinKS_B"/>
    <property type="match status" value="1"/>
</dbReference>
<organism evidence="2">
    <name type="scientific">Staphylococcus aureus</name>
    <dbReference type="NCBI Taxonomy" id="1280"/>
    <lineage>
        <taxon>Bacteria</taxon>
        <taxon>Bacillati</taxon>
        <taxon>Bacillota</taxon>
        <taxon>Bacilli</taxon>
        <taxon>Bacillales</taxon>
        <taxon>Staphylococcaceae</taxon>
        <taxon>Staphylococcus</taxon>
    </lineage>
</organism>
<gene>
    <name evidence="2" type="primary">aurD</name>
    <name evidence="1" type="ORF">LB359_14400</name>
</gene>
<accession>A0A5P9WD13</accession>
<name>A0A5P9WD13_STAAU</name>
<reference evidence="2" key="1">
    <citation type="submission" date="2019-04" db="EMBL/GenBank/DDBJ databases">
        <title>Bacteriocinogenic plasmid pRJ80 DNA sequence.</title>
        <authorList>
            <person name="Bastos S.L.S.M."/>
            <person name="Coelho M.L.V."/>
            <person name="Vigoder H.C."/>
            <person name="Fleming L.R."/>
            <person name="do Carmo Bastos M.F."/>
        </authorList>
    </citation>
    <scope>NUCLEOTIDE SEQUENCE</scope>
    <source>
        <strain evidence="2">4181</strain>
        <plasmid evidence="2">pRJ80</plasmid>
    </source>
</reference>
<reference evidence="1" key="3">
    <citation type="submission" date="2023-08" db="EMBL/GenBank/DDBJ databases">
        <authorList>
            <person name="Zhao H."/>
            <person name="Wang X."/>
        </authorList>
    </citation>
    <scope>NUCLEOTIDE SEQUENCE</scope>
    <source>
        <strain evidence="1">NC-4</strain>
    </source>
</reference>
<evidence type="ECO:0000313" key="2">
    <source>
        <dbReference type="EMBL" id="QFX79329.1"/>
    </source>
</evidence>
<dbReference type="AlphaFoldDB" id="A0A5P9WD13"/>
<reference evidence="1" key="2">
    <citation type="journal article" date="2021" name="Front Med (Lausanne)">
        <title>The Prevalence and Determinants of Fusidic Acid Resistance Among Methicillin-Resistant Staphylococcus aureus Clinical Isolates in China.</title>
        <authorList>
            <person name="Zhao H."/>
            <person name="Wang X."/>
            <person name="Wang B."/>
            <person name="Xu Y."/>
            <person name="Rao L."/>
            <person name="Wan B."/>
            <person name="Guo Y."/>
            <person name="Wu X."/>
            <person name="Yu J."/>
            <person name="Chen L."/>
            <person name="Li M."/>
            <person name="Yu F."/>
        </authorList>
    </citation>
    <scope>NUCLEOTIDE SEQUENCE</scope>
    <source>
        <strain evidence="1">NC-4</strain>
    </source>
</reference>
<dbReference type="EMBL" id="MK796167">
    <property type="protein sequence ID" value="QFX79329.1"/>
    <property type="molecule type" value="Genomic_DNA"/>
</dbReference>
<evidence type="ECO:0000313" key="1">
    <source>
        <dbReference type="EMBL" id="MCE3363466.1"/>
    </source>
</evidence>
<dbReference type="RefSeq" id="WP_188348922.1">
    <property type="nucleotide sequence ID" value="NZ_BDVA01000007.1"/>
</dbReference>
<geneLocation type="plasmid" evidence="2">
    <name>pRJ80</name>
</geneLocation>